<protein>
    <submittedName>
        <fullName evidence="6">Eukaryotic translation initiation factor 3 subunit H</fullName>
    </submittedName>
</protein>
<dbReference type="FunFam" id="3.40.140.10:FF:000020">
    <property type="entry name" value="Eukaryotic translation initiation factor 3 subunit H"/>
    <property type="match status" value="1"/>
</dbReference>
<dbReference type="PROSITE" id="PS50249">
    <property type="entry name" value="MPN"/>
    <property type="match status" value="1"/>
</dbReference>
<dbReference type="AlphaFoldDB" id="A0A8C1CAT1"/>
<dbReference type="InterPro" id="IPR045810">
    <property type="entry name" value="eIF3h_C"/>
</dbReference>
<keyword evidence="3" id="KW-0648">Protein biosynthesis</keyword>
<organism evidence="6 7">
    <name type="scientific">Cyprinus carpio carpio</name>
    <dbReference type="NCBI Taxonomy" id="630221"/>
    <lineage>
        <taxon>Eukaryota</taxon>
        <taxon>Metazoa</taxon>
        <taxon>Chordata</taxon>
        <taxon>Craniata</taxon>
        <taxon>Vertebrata</taxon>
        <taxon>Euteleostomi</taxon>
        <taxon>Actinopterygii</taxon>
        <taxon>Neopterygii</taxon>
        <taxon>Teleostei</taxon>
        <taxon>Ostariophysi</taxon>
        <taxon>Cypriniformes</taxon>
        <taxon>Cyprinidae</taxon>
        <taxon>Cyprininae</taxon>
        <taxon>Cyprinus</taxon>
    </lineage>
</organism>
<dbReference type="InterPro" id="IPR050242">
    <property type="entry name" value="JAMM_MPN+_peptidase_M67A"/>
</dbReference>
<evidence type="ECO:0000256" key="3">
    <source>
        <dbReference type="ARBA" id="ARBA00022917"/>
    </source>
</evidence>
<dbReference type="InterPro" id="IPR037518">
    <property type="entry name" value="MPN"/>
</dbReference>
<dbReference type="InterPro" id="IPR000555">
    <property type="entry name" value="JAMM/MPN+_dom"/>
</dbReference>
<evidence type="ECO:0000313" key="6">
    <source>
        <dbReference type="Ensembl" id="ENSCCRP00000044580.2"/>
    </source>
</evidence>
<evidence type="ECO:0000256" key="2">
    <source>
        <dbReference type="ARBA" id="ARBA00022540"/>
    </source>
</evidence>
<name>A0A8C1CAT1_CYPCA</name>
<dbReference type="GO" id="GO:0008237">
    <property type="term" value="F:metallopeptidase activity"/>
    <property type="evidence" value="ECO:0007669"/>
    <property type="project" value="InterPro"/>
</dbReference>
<dbReference type="SMART" id="SM00232">
    <property type="entry name" value="JAB_MPN"/>
    <property type="match status" value="1"/>
</dbReference>
<dbReference type="GeneTree" id="ENSGT00730000111042"/>
<keyword evidence="1" id="KW-0963">Cytoplasm</keyword>
<dbReference type="Proteomes" id="UP001108240">
    <property type="component" value="Unplaced"/>
</dbReference>
<sequence length="346" mass="39337">MCFGPFPLHQTMASRKESAASGSSPLETPVKQIQIDGLVVLKIIKHYQEEGQGSEVVQGVLLGLVVEDSLEITNCFPFPQHTEDDVDFDEVQYQMEMMRSLRHVNIDHLHVGWYQSTHYGSFVSRALLDSQFSYQHAIEESVVLIYDPIKTAQGSLCLKAYRLTPKLMEICKEKDFSPEGLKKACIGFEIMFEEVPIVIKNSHLINVLLLDLQEKSTVADKHELLNLSSSISKGGSRKTPSGRVVESLRYRKKTSVRCSSLLRRLRAWTRSSSQDKSTTTVRTLRSSPRRTLENCSWQKHCRATAARVTKRGYKRHICLFPSLISNKNHYNELKGRSCTDFLSLVQ</sequence>
<evidence type="ECO:0000313" key="7">
    <source>
        <dbReference type="Proteomes" id="UP001108240"/>
    </source>
</evidence>
<dbReference type="Ensembl" id="ENSCCRT00000048335.2">
    <property type="protein sequence ID" value="ENSCCRP00000044580.2"/>
    <property type="gene ID" value="ENSCCRG00000023810.2"/>
</dbReference>
<dbReference type="GO" id="GO:0005852">
    <property type="term" value="C:eukaryotic translation initiation factor 3 complex"/>
    <property type="evidence" value="ECO:0007669"/>
    <property type="project" value="InterPro"/>
</dbReference>
<dbReference type="Pfam" id="PF01398">
    <property type="entry name" value="JAB"/>
    <property type="match status" value="1"/>
</dbReference>
<reference evidence="6" key="2">
    <citation type="submission" date="2025-09" db="UniProtKB">
        <authorList>
            <consortium name="Ensembl"/>
        </authorList>
    </citation>
    <scope>IDENTIFICATION</scope>
</reference>
<comment type="function">
    <text evidence="4">Component of the eukaryotic translation initiation factor 3 (eIF-3) complex, which is required for several steps in the initiation of protein synthesis. The eIF-3 complex associates with the 40S ribosome and facilitates the recruitment of eIF-1, eIF-1A, eIF-2:GTP:methionyl-tRNAi and eIF-5 to form the 43S pre-initiation complex (43S PIC). The eIF-3 complex stimulates mRNA recruitment to the 43S PIC and scanning of the mRNA for AUG recognition. The eIF-3 complex is also required for disassembly and recycling of post-termination ribosomal complexes and subsequently prevents premature joining of the 40S and 60S ribosomal subunits prior to initiation. The eIF-3 complex specifically targets and initiates translation of a subset of mRNAs involved in cell proliferation, including cell cycling, differentiation and apoptosis, and uses different modes of RNA stem-loop binding to exert either translational activation or repression.</text>
</comment>
<dbReference type="Pfam" id="PF19445">
    <property type="entry name" value="eIF3h_C"/>
    <property type="match status" value="1"/>
</dbReference>
<proteinExistence type="predicted"/>
<dbReference type="InterPro" id="IPR027524">
    <property type="entry name" value="eIF3h"/>
</dbReference>
<dbReference type="Gene3D" id="3.40.140.10">
    <property type="entry name" value="Cytidine Deaminase, domain 2"/>
    <property type="match status" value="1"/>
</dbReference>
<evidence type="ECO:0000256" key="1">
    <source>
        <dbReference type="ARBA" id="ARBA00022490"/>
    </source>
</evidence>
<reference evidence="6" key="1">
    <citation type="submission" date="2025-08" db="UniProtKB">
        <authorList>
            <consortium name="Ensembl"/>
        </authorList>
    </citation>
    <scope>IDENTIFICATION</scope>
</reference>
<evidence type="ECO:0000256" key="4">
    <source>
        <dbReference type="ARBA" id="ARBA00057041"/>
    </source>
</evidence>
<feature type="domain" description="MPN" evidence="5">
    <location>
        <begin position="33"/>
        <end position="167"/>
    </location>
</feature>
<keyword evidence="2" id="KW-0396">Initiation factor</keyword>
<keyword evidence="7" id="KW-1185">Reference proteome</keyword>
<evidence type="ECO:0000259" key="5">
    <source>
        <dbReference type="PROSITE" id="PS50249"/>
    </source>
</evidence>
<dbReference type="CDD" id="cd08065">
    <property type="entry name" value="MPN_eIF3h"/>
    <property type="match status" value="1"/>
</dbReference>
<dbReference type="GO" id="GO:0003743">
    <property type="term" value="F:translation initiation factor activity"/>
    <property type="evidence" value="ECO:0007669"/>
    <property type="project" value="UniProtKB-KW"/>
</dbReference>
<accession>A0A8C1CAT1</accession>
<dbReference type="PANTHER" id="PTHR10410">
    <property type="entry name" value="EUKARYOTIC TRANSLATION INITIATION FACTOR 3 -RELATED"/>
    <property type="match status" value="1"/>
</dbReference>